<dbReference type="InterPro" id="IPR003593">
    <property type="entry name" value="AAA+_ATPase"/>
</dbReference>
<keyword evidence="1" id="KW-0547">Nucleotide-binding</keyword>
<dbReference type="OrthoDB" id="10255969at2759"/>
<name>A0A871R9E0_DEKBR</name>
<dbReference type="EMBL" id="CP063137">
    <property type="protein sequence ID" value="QOU21876.1"/>
    <property type="molecule type" value="Genomic_DNA"/>
</dbReference>
<evidence type="ECO:0000256" key="2">
    <source>
        <dbReference type="ARBA" id="ARBA00022840"/>
    </source>
</evidence>
<dbReference type="Pfam" id="PF00005">
    <property type="entry name" value="ABC_tran"/>
    <property type="match status" value="2"/>
</dbReference>
<organism evidence="4 5">
    <name type="scientific">Dekkera bruxellensis</name>
    <name type="common">Brettanomyces custersii</name>
    <dbReference type="NCBI Taxonomy" id="5007"/>
    <lineage>
        <taxon>Eukaryota</taxon>
        <taxon>Fungi</taxon>
        <taxon>Dikarya</taxon>
        <taxon>Ascomycota</taxon>
        <taxon>Saccharomycotina</taxon>
        <taxon>Pichiomycetes</taxon>
        <taxon>Pichiales</taxon>
        <taxon>Pichiaceae</taxon>
        <taxon>Brettanomyces</taxon>
    </lineage>
</organism>
<dbReference type="Proteomes" id="UP000663131">
    <property type="component" value="Chromosome 9"/>
</dbReference>
<dbReference type="InterPro" id="IPR027417">
    <property type="entry name" value="P-loop_NTPase"/>
</dbReference>
<dbReference type="GO" id="GO:0005524">
    <property type="term" value="F:ATP binding"/>
    <property type="evidence" value="ECO:0007669"/>
    <property type="project" value="UniProtKB-KW"/>
</dbReference>
<evidence type="ECO:0000259" key="3">
    <source>
        <dbReference type="PROSITE" id="PS50893"/>
    </source>
</evidence>
<sequence length="531" mass="60098">MSAELVKLTNALFHDPQGYGKKAIQIFKNPVNFTIRKNEKWAIIGDSSKSQLLRVLAGSYLPNTAHARRYPESLHNTKFAAELLKFVNNGNWGYGASDKTGGFTHLSSRYEFFKDLEVDIVTRDFIASKSVNSNTPYDGAKIDELADKLYLVGLEDKYLTTLSNGQFRRARIAKVLYREPSLLLIDDPFLGLDPIATKRVSNVLDGIASSRNEPSTTITLGLRVQDKIPAWIQKVAIVDKTGITHQGRKSDLEGELKRIKEEFYEHHEQVLHRMTKQINISVPERLREDMEVHANDNIIEMDNVSIKYKGVPVIKNLHWNVKEGEKWHIRGRNGSGKTTLLSLITLDHPQAWNRRIIVEGKARFAGNVNYFDANKHIGFTSPELHSIFPHDLTVVQAISTGYIVGSYVPPKNLPEAKRSKILKYLKMVDLENTANQRFGNLSVSHQKLVLLLRAMINDPKILILDEALSAMTDEDVIKGKCIVDQWNGGCCLMIGHVDEEVPQCDKYLLMNQARNGIYEIGDVTKTRRNLK</sequence>
<proteinExistence type="predicted"/>
<keyword evidence="2" id="KW-0067">ATP-binding</keyword>
<dbReference type="PROSITE" id="PS50893">
    <property type="entry name" value="ABC_TRANSPORTER_2"/>
    <property type="match status" value="2"/>
</dbReference>
<dbReference type="InterPro" id="IPR050334">
    <property type="entry name" value="Molybdenum_import_ModC"/>
</dbReference>
<accession>A0A871R9E0</accession>
<evidence type="ECO:0000313" key="4">
    <source>
        <dbReference type="EMBL" id="QOU21876.1"/>
    </source>
</evidence>
<evidence type="ECO:0000313" key="5">
    <source>
        <dbReference type="Proteomes" id="UP000663131"/>
    </source>
</evidence>
<dbReference type="AlphaFoldDB" id="A0A871R9E0"/>
<dbReference type="KEGG" id="bbrx:BRETT_002040"/>
<feature type="domain" description="ABC transporter" evidence="3">
    <location>
        <begin position="6"/>
        <end position="265"/>
    </location>
</feature>
<reference evidence="4" key="1">
    <citation type="submission" date="2020-10" db="EMBL/GenBank/DDBJ databases">
        <authorList>
            <person name="Palmer J.M."/>
        </authorList>
    </citation>
    <scope>NUCLEOTIDE SEQUENCE</scope>
    <source>
        <strain evidence="4">UCD 2041</strain>
    </source>
</reference>
<dbReference type="PANTHER" id="PTHR43514">
    <property type="entry name" value="ABC TRANSPORTER I FAMILY MEMBER 10"/>
    <property type="match status" value="1"/>
</dbReference>
<dbReference type="RefSeq" id="XP_041138369.1">
    <property type="nucleotide sequence ID" value="XM_041280578.1"/>
</dbReference>
<gene>
    <name evidence="4" type="ORF">BRETT_002040</name>
</gene>
<dbReference type="GO" id="GO:0016887">
    <property type="term" value="F:ATP hydrolysis activity"/>
    <property type="evidence" value="ECO:0007669"/>
    <property type="project" value="InterPro"/>
</dbReference>
<dbReference type="PANTHER" id="PTHR43514:SF4">
    <property type="entry name" value="ABC TRANSPORTER I FAMILY MEMBER 10"/>
    <property type="match status" value="1"/>
</dbReference>
<dbReference type="SUPFAM" id="SSF52540">
    <property type="entry name" value="P-loop containing nucleoside triphosphate hydrolases"/>
    <property type="match status" value="2"/>
</dbReference>
<reference evidence="4" key="2">
    <citation type="journal article" name="BMC Genomics">
        <title>New genome assemblies reveal patterns of domestication and adaptation across Brettanomyces (Dekkera) species.</title>
        <authorList>
            <person name="Roach M.J."/>
            <person name="Borneman A.R."/>
        </authorList>
    </citation>
    <scope>NUCLEOTIDE SEQUENCE</scope>
    <source>
        <strain evidence="4">UCD 2041</strain>
    </source>
</reference>
<dbReference type="GeneID" id="64573964"/>
<dbReference type="Gene3D" id="3.40.50.300">
    <property type="entry name" value="P-loop containing nucleotide triphosphate hydrolases"/>
    <property type="match status" value="2"/>
</dbReference>
<feature type="domain" description="ABC transporter" evidence="3">
    <location>
        <begin position="299"/>
        <end position="530"/>
    </location>
</feature>
<evidence type="ECO:0000256" key="1">
    <source>
        <dbReference type="ARBA" id="ARBA00022741"/>
    </source>
</evidence>
<dbReference type="SMART" id="SM00382">
    <property type="entry name" value="AAA"/>
    <property type="match status" value="2"/>
</dbReference>
<dbReference type="InterPro" id="IPR003439">
    <property type="entry name" value="ABC_transporter-like_ATP-bd"/>
</dbReference>
<protein>
    <recommendedName>
        <fullName evidence="3">ABC transporter domain-containing protein</fullName>
    </recommendedName>
</protein>